<name>A0A7J8SJD6_GOSDV</name>
<feature type="non-terminal residue" evidence="1">
    <location>
        <position position="1"/>
    </location>
</feature>
<accession>A0A7J8SJD6</accession>
<evidence type="ECO:0000313" key="2">
    <source>
        <dbReference type="Proteomes" id="UP000593561"/>
    </source>
</evidence>
<organism evidence="1 2">
    <name type="scientific">Gossypium davidsonii</name>
    <name type="common">Davidson's cotton</name>
    <name type="synonym">Gossypium klotzschianum subsp. davidsonii</name>
    <dbReference type="NCBI Taxonomy" id="34287"/>
    <lineage>
        <taxon>Eukaryota</taxon>
        <taxon>Viridiplantae</taxon>
        <taxon>Streptophyta</taxon>
        <taxon>Embryophyta</taxon>
        <taxon>Tracheophyta</taxon>
        <taxon>Spermatophyta</taxon>
        <taxon>Magnoliopsida</taxon>
        <taxon>eudicotyledons</taxon>
        <taxon>Gunneridae</taxon>
        <taxon>Pentapetalae</taxon>
        <taxon>rosids</taxon>
        <taxon>malvids</taxon>
        <taxon>Malvales</taxon>
        <taxon>Malvaceae</taxon>
        <taxon>Malvoideae</taxon>
        <taxon>Gossypium</taxon>
    </lineage>
</organism>
<feature type="non-terminal residue" evidence="1">
    <location>
        <position position="31"/>
    </location>
</feature>
<reference evidence="1 2" key="1">
    <citation type="journal article" date="2019" name="Genome Biol. Evol.">
        <title>Insights into the evolution of the New World diploid cottons (Gossypium, subgenus Houzingenia) based on genome sequencing.</title>
        <authorList>
            <person name="Grover C.E."/>
            <person name="Arick M.A. 2nd"/>
            <person name="Thrash A."/>
            <person name="Conover J.L."/>
            <person name="Sanders W.S."/>
            <person name="Peterson D.G."/>
            <person name="Frelichowski J.E."/>
            <person name="Scheffler J.A."/>
            <person name="Scheffler B.E."/>
            <person name="Wendel J.F."/>
        </authorList>
    </citation>
    <scope>NUCLEOTIDE SEQUENCE [LARGE SCALE GENOMIC DNA]</scope>
    <source>
        <strain evidence="1">27</strain>
        <tissue evidence="1">Leaf</tissue>
    </source>
</reference>
<dbReference type="AlphaFoldDB" id="A0A7J8SJD6"/>
<dbReference type="EMBL" id="JABFAC010000010">
    <property type="protein sequence ID" value="MBA0625920.1"/>
    <property type="molecule type" value="Genomic_DNA"/>
</dbReference>
<dbReference type="Proteomes" id="UP000593561">
    <property type="component" value="Unassembled WGS sequence"/>
</dbReference>
<keyword evidence="2" id="KW-1185">Reference proteome</keyword>
<sequence length="31" mass="3321">RFPSWTSTSVPKDILLAKDLRGSAVGSTDSK</sequence>
<proteinExistence type="predicted"/>
<evidence type="ECO:0000313" key="1">
    <source>
        <dbReference type="EMBL" id="MBA0625920.1"/>
    </source>
</evidence>
<gene>
    <name evidence="1" type="ORF">Godav_003666</name>
</gene>
<protein>
    <submittedName>
        <fullName evidence="1">Uncharacterized protein</fullName>
    </submittedName>
</protein>
<comment type="caution">
    <text evidence="1">The sequence shown here is derived from an EMBL/GenBank/DDBJ whole genome shotgun (WGS) entry which is preliminary data.</text>
</comment>